<dbReference type="RefSeq" id="WP_173084532.1">
    <property type="nucleotide sequence ID" value="NZ_BLTE01000010.1"/>
</dbReference>
<sequence length="69" mass="7288">MAGGRFKPGRAHGGARAVVDTHRRDRAVCLLLPDPERPGGPARVEELICAALNAEHERIQAAHAARSGA</sequence>
<gene>
    <name evidence="1" type="ORF">NNJEOMEG_02289</name>
</gene>
<protein>
    <submittedName>
        <fullName evidence="1">Uncharacterized protein</fullName>
    </submittedName>
</protein>
<reference evidence="1 2" key="2">
    <citation type="submission" date="2020-05" db="EMBL/GenBank/DDBJ databases">
        <title>Draft genome sequence of Desulfovibrio sp. strainFSS-1.</title>
        <authorList>
            <person name="Shimoshige H."/>
            <person name="Kobayashi H."/>
            <person name="Maekawa T."/>
        </authorList>
    </citation>
    <scope>NUCLEOTIDE SEQUENCE [LARGE SCALE GENOMIC DNA]</scope>
    <source>
        <strain evidence="1 2">SIID29052-01</strain>
    </source>
</reference>
<reference evidence="1 2" key="1">
    <citation type="submission" date="2020-04" db="EMBL/GenBank/DDBJ databases">
        <authorList>
            <consortium name="Desulfovibrio sp. FSS-1 genome sequencing consortium"/>
            <person name="Shimoshige H."/>
            <person name="Kobayashi H."/>
            <person name="Maekawa T."/>
        </authorList>
    </citation>
    <scope>NUCLEOTIDE SEQUENCE [LARGE SCALE GENOMIC DNA]</scope>
    <source>
        <strain evidence="1 2">SIID29052-01</strain>
    </source>
</reference>
<dbReference type="EMBL" id="BLTE01000010">
    <property type="protein sequence ID" value="GFK94444.1"/>
    <property type="molecule type" value="Genomic_DNA"/>
</dbReference>
<dbReference type="Proteomes" id="UP000494245">
    <property type="component" value="Unassembled WGS sequence"/>
</dbReference>
<comment type="caution">
    <text evidence="1">The sequence shown here is derived from an EMBL/GenBank/DDBJ whole genome shotgun (WGS) entry which is preliminary data.</text>
</comment>
<accession>A0A6V8LRU0</accession>
<dbReference type="AlphaFoldDB" id="A0A6V8LRU0"/>
<name>A0A6V8LRU0_9BACT</name>
<evidence type="ECO:0000313" key="1">
    <source>
        <dbReference type="EMBL" id="GFK94444.1"/>
    </source>
</evidence>
<keyword evidence="2" id="KW-1185">Reference proteome</keyword>
<proteinExistence type="predicted"/>
<evidence type="ECO:0000313" key="2">
    <source>
        <dbReference type="Proteomes" id="UP000494245"/>
    </source>
</evidence>
<organism evidence="1 2">
    <name type="scientific">Fundidesulfovibrio magnetotacticus</name>
    <dbReference type="NCBI Taxonomy" id="2730080"/>
    <lineage>
        <taxon>Bacteria</taxon>
        <taxon>Pseudomonadati</taxon>
        <taxon>Thermodesulfobacteriota</taxon>
        <taxon>Desulfovibrionia</taxon>
        <taxon>Desulfovibrionales</taxon>
        <taxon>Desulfovibrionaceae</taxon>
        <taxon>Fundidesulfovibrio</taxon>
    </lineage>
</organism>